<evidence type="ECO:0000313" key="3">
    <source>
        <dbReference type="EMBL" id="MBA8992119.1"/>
    </source>
</evidence>
<keyword evidence="2" id="KW-1133">Transmembrane helix</keyword>
<feature type="compositionally biased region" description="Basic and acidic residues" evidence="1">
    <location>
        <begin position="9"/>
        <end position="38"/>
    </location>
</feature>
<dbReference type="AlphaFoldDB" id="A0AAW3TBR2"/>
<keyword evidence="5" id="KW-1185">Reference proteome</keyword>
<evidence type="ECO:0000313" key="4">
    <source>
        <dbReference type="EMBL" id="NUU13475.1"/>
    </source>
</evidence>
<evidence type="ECO:0008006" key="7">
    <source>
        <dbReference type="Google" id="ProtNLM"/>
    </source>
</evidence>
<keyword evidence="2" id="KW-0812">Transmembrane</keyword>
<keyword evidence="2" id="KW-0472">Membrane</keyword>
<reference evidence="4 5" key="1">
    <citation type="submission" date="2020-05" db="EMBL/GenBank/DDBJ databases">
        <title>Genome Sequencing of Type Strains.</title>
        <authorList>
            <person name="Lemaire J.F."/>
            <person name="Inderbitzin P."/>
            <person name="Gregorio O.A."/>
            <person name="Collins S.B."/>
            <person name="Wespe N."/>
            <person name="Knight-Connoni V."/>
        </authorList>
    </citation>
    <scope>NUCLEOTIDE SEQUENCE [LARGE SCALE GENOMIC DNA]</scope>
    <source>
        <strain evidence="4 5">ATCC 19096</strain>
    </source>
</reference>
<organism evidence="3 6">
    <name type="scientific">Curtobacterium pusillum</name>
    <dbReference type="NCBI Taxonomy" id="69373"/>
    <lineage>
        <taxon>Bacteria</taxon>
        <taxon>Bacillati</taxon>
        <taxon>Actinomycetota</taxon>
        <taxon>Actinomycetes</taxon>
        <taxon>Micrococcales</taxon>
        <taxon>Microbacteriaceae</taxon>
        <taxon>Curtobacterium</taxon>
    </lineage>
</organism>
<dbReference type="Proteomes" id="UP000590225">
    <property type="component" value="Unassembled WGS sequence"/>
</dbReference>
<sequence length="239" mass="25548">MFPIRRTGNRKEDVMATKTDRREEARRKAADRRAEQQRSRTRRWWLLGAAVVIVLAAVTTITVTALTRGNDTAPTASGVTAAPPWPAPADAAARAKAAGLEVAGMEGAALHTHQHLSVSVDAKPVAVPANIGVDVQRGGMSALHTHDTSGIVHVESAKVQPFTLGQLFTEWNVTLRDGQVGGYVDGRNDRHVAVFVNGTRTTTPLPDLELQDQQDIAIVITRGSGTPIAPAPFDWSTAS</sequence>
<dbReference type="Proteomes" id="UP000573001">
    <property type="component" value="Unassembled WGS sequence"/>
</dbReference>
<dbReference type="EMBL" id="JABMCE010000067">
    <property type="protein sequence ID" value="NUU13475.1"/>
    <property type="molecule type" value="Genomic_DNA"/>
</dbReference>
<gene>
    <name evidence="3" type="ORF">FHW23_003407</name>
    <name evidence="4" type="ORF">HP507_06485</name>
</gene>
<name>A0AAW3TBR2_9MICO</name>
<proteinExistence type="predicted"/>
<evidence type="ECO:0000313" key="6">
    <source>
        <dbReference type="Proteomes" id="UP000590225"/>
    </source>
</evidence>
<feature type="region of interest" description="Disordered" evidence="1">
    <location>
        <begin position="1"/>
        <end position="38"/>
    </location>
</feature>
<reference evidence="3 6" key="2">
    <citation type="submission" date="2020-07" db="EMBL/GenBank/DDBJ databases">
        <title>Above-ground endophytic microbial communities from plants in different locations in the United States.</title>
        <authorList>
            <person name="Frank C."/>
        </authorList>
    </citation>
    <scope>NUCLEOTIDE SEQUENCE [LARGE SCALE GENOMIC DNA]</scope>
    <source>
        <strain evidence="3 6">WPL5_2</strain>
    </source>
</reference>
<evidence type="ECO:0000256" key="1">
    <source>
        <dbReference type="SAM" id="MobiDB-lite"/>
    </source>
</evidence>
<feature type="transmembrane region" description="Helical" evidence="2">
    <location>
        <begin position="44"/>
        <end position="66"/>
    </location>
</feature>
<dbReference type="EMBL" id="JACGXP010000007">
    <property type="protein sequence ID" value="MBA8992119.1"/>
    <property type="molecule type" value="Genomic_DNA"/>
</dbReference>
<comment type="caution">
    <text evidence="3">The sequence shown here is derived from an EMBL/GenBank/DDBJ whole genome shotgun (WGS) entry which is preliminary data.</text>
</comment>
<evidence type="ECO:0000313" key="5">
    <source>
        <dbReference type="Proteomes" id="UP000573001"/>
    </source>
</evidence>
<protein>
    <recommendedName>
        <fullName evidence="7">Glycosyl hydrolase family 98 putative carbohydrate-binding module domain-containing protein</fullName>
    </recommendedName>
</protein>
<accession>A0AAW3TBR2</accession>
<dbReference type="RefSeq" id="WP_175350996.1">
    <property type="nucleotide sequence ID" value="NZ_BAAAWQ010000001.1"/>
</dbReference>
<evidence type="ECO:0000256" key="2">
    <source>
        <dbReference type="SAM" id="Phobius"/>
    </source>
</evidence>